<dbReference type="Pfam" id="PF15791">
    <property type="entry name" value="DMRT-like"/>
    <property type="match status" value="1"/>
</dbReference>
<evidence type="ECO:0000256" key="3">
    <source>
        <dbReference type="ARBA" id="ARBA00023163"/>
    </source>
</evidence>
<reference evidence="5" key="2">
    <citation type="submission" date="2025-08" db="UniProtKB">
        <authorList>
            <consortium name="Ensembl"/>
        </authorList>
    </citation>
    <scope>IDENTIFICATION</scope>
</reference>
<dbReference type="InParanoid" id="G1Q1V8"/>
<sequence>IFVSVLDSSTLEEATDNFSFQKFPQSPCPSMFPQLLTRPRFFASSEWWQKLEAAEALLILRESPQALSDSISQLQP</sequence>
<evidence type="ECO:0000259" key="4">
    <source>
        <dbReference type="Pfam" id="PF15791"/>
    </source>
</evidence>
<feature type="domain" description="Doublesex- and mab-3-related transcription factor C1/C2 C-terminal" evidence="4">
    <location>
        <begin position="42"/>
        <end position="76"/>
    </location>
</feature>
<reference evidence="5" key="3">
    <citation type="submission" date="2025-09" db="UniProtKB">
        <authorList>
            <consortium name="Ensembl"/>
        </authorList>
    </citation>
    <scope>IDENTIFICATION</scope>
</reference>
<comment type="similarity">
    <text evidence="1">Belongs to the DMRT family.</text>
</comment>
<evidence type="ECO:0000256" key="2">
    <source>
        <dbReference type="ARBA" id="ARBA00023015"/>
    </source>
</evidence>
<proteinExistence type="inferred from homology"/>
<reference evidence="5 6" key="1">
    <citation type="journal article" date="2011" name="Nature">
        <title>A high-resolution map of human evolutionary constraint using 29 mammals.</title>
        <authorList>
            <person name="Lindblad-Toh K."/>
            <person name="Garber M."/>
            <person name="Zuk O."/>
            <person name="Lin M.F."/>
            <person name="Parker B.J."/>
            <person name="Washietl S."/>
            <person name="Kheradpour P."/>
            <person name="Ernst J."/>
            <person name="Jordan G."/>
            <person name="Mauceli E."/>
            <person name="Ward L.D."/>
            <person name="Lowe C.B."/>
            <person name="Holloway A.K."/>
            <person name="Clamp M."/>
            <person name="Gnerre S."/>
            <person name="Alfoldi J."/>
            <person name="Beal K."/>
            <person name="Chang J."/>
            <person name="Clawson H."/>
            <person name="Cuff J."/>
            <person name="Di Palma F."/>
            <person name="Fitzgerald S."/>
            <person name="Flicek P."/>
            <person name="Guttman M."/>
            <person name="Hubisz M.J."/>
            <person name="Jaffe D.B."/>
            <person name="Jungreis I."/>
            <person name="Kent W.J."/>
            <person name="Kostka D."/>
            <person name="Lara M."/>
            <person name="Martins A.L."/>
            <person name="Massingham T."/>
            <person name="Moltke I."/>
            <person name="Raney B.J."/>
            <person name="Rasmussen M.D."/>
            <person name="Robinson J."/>
            <person name="Stark A."/>
            <person name="Vilella A.J."/>
            <person name="Wen J."/>
            <person name="Xie X."/>
            <person name="Zody M.C."/>
            <person name="Baldwin J."/>
            <person name="Bloom T."/>
            <person name="Chin C.W."/>
            <person name="Heiman D."/>
            <person name="Nicol R."/>
            <person name="Nusbaum C."/>
            <person name="Young S."/>
            <person name="Wilkinson J."/>
            <person name="Worley K.C."/>
            <person name="Kovar C.L."/>
            <person name="Muzny D.M."/>
            <person name="Gibbs R.A."/>
            <person name="Cree A."/>
            <person name="Dihn H.H."/>
            <person name="Fowler G."/>
            <person name="Jhangiani S."/>
            <person name="Joshi V."/>
            <person name="Lee S."/>
            <person name="Lewis L.R."/>
            <person name="Nazareth L.V."/>
            <person name="Okwuonu G."/>
            <person name="Santibanez J."/>
            <person name="Warren W.C."/>
            <person name="Mardis E.R."/>
            <person name="Weinstock G.M."/>
            <person name="Wilson R.K."/>
            <person name="Delehaunty K."/>
            <person name="Dooling D."/>
            <person name="Fronik C."/>
            <person name="Fulton L."/>
            <person name="Fulton B."/>
            <person name="Graves T."/>
            <person name="Minx P."/>
            <person name="Sodergren E."/>
            <person name="Birney E."/>
            <person name="Margulies E.H."/>
            <person name="Herrero J."/>
            <person name="Green E.D."/>
            <person name="Haussler D."/>
            <person name="Siepel A."/>
            <person name="Goldman N."/>
            <person name="Pollard K.S."/>
            <person name="Pedersen J.S."/>
            <person name="Lander E.S."/>
            <person name="Kellis M."/>
        </authorList>
    </citation>
    <scope>NUCLEOTIDE SEQUENCE [LARGE SCALE GENOMIC DNA]</scope>
</reference>
<dbReference type="STRING" id="59463.ENSMLUP00000017691"/>
<protein>
    <recommendedName>
        <fullName evidence="4">Doublesex- and mab-3-related transcription factor C1/C2 C-terminal domain-containing protein</fullName>
    </recommendedName>
</protein>
<dbReference type="HOGENOM" id="CLU_2660998_0_0_1"/>
<evidence type="ECO:0000256" key="1">
    <source>
        <dbReference type="ARBA" id="ARBA00006834"/>
    </source>
</evidence>
<evidence type="ECO:0000313" key="6">
    <source>
        <dbReference type="Proteomes" id="UP000001074"/>
    </source>
</evidence>
<keyword evidence="6" id="KW-1185">Reference proteome</keyword>
<evidence type="ECO:0000313" key="5">
    <source>
        <dbReference type="Ensembl" id="ENSMLUP00000017691.1"/>
    </source>
</evidence>
<dbReference type="Proteomes" id="UP000001074">
    <property type="component" value="Unassembled WGS sequence"/>
</dbReference>
<keyword evidence="2" id="KW-0805">Transcription regulation</keyword>
<keyword evidence="3" id="KW-0804">Transcription</keyword>
<dbReference type="InterPro" id="IPR031577">
    <property type="entry name" value="DMRT-C1/C2_C"/>
</dbReference>
<accession>G1Q1V8</accession>
<dbReference type="EMBL" id="AAPE02004059">
    <property type="status" value="NOT_ANNOTATED_CDS"/>
    <property type="molecule type" value="Genomic_DNA"/>
</dbReference>
<name>G1Q1V8_MYOLU</name>
<organism evidence="5 6">
    <name type="scientific">Myotis lucifugus</name>
    <name type="common">Little brown bat</name>
    <dbReference type="NCBI Taxonomy" id="59463"/>
    <lineage>
        <taxon>Eukaryota</taxon>
        <taxon>Metazoa</taxon>
        <taxon>Chordata</taxon>
        <taxon>Craniata</taxon>
        <taxon>Vertebrata</taxon>
        <taxon>Euteleostomi</taxon>
        <taxon>Mammalia</taxon>
        <taxon>Eutheria</taxon>
        <taxon>Laurasiatheria</taxon>
        <taxon>Chiroptera</taxon>
        <taxon>Yangochiroptera</taxon>
        <taxon>Vespertilionidae</taxon>
        <taxon>Myotis</taxon>
    </lineage>
</organism>
<dbReference type="AlphaFoldDB" id="G1Q1V8"/>
<dbReference type="Ensembl" id="ENSMLUT00000030894.1">
    <property type="protein sequence ID" value="ENSMLUP00000017691.1"/>
    <property type="gene ID" value="ENSMLUG00000027332.1"/>
</dbReference>